<dbReference type="InterPro" id="IPR048052">
    <property type="entry name" value="FM1-like"/>
</dbReference>
<dbReference type="PATRIC" id="fig|698960.3.peg.490"/>
<feature type="domain" description="Gram-positive pilin subunit D1 N-terminal" evidence="3">
    <location>
        <begin position="54"/>
        <end position="223"/>
    </location>
</feature>
<evidence type="ECO:0000256" key="1">
    <source>
        <dbReference type="SAM" id="Phobius"/>
    </source>
</evidence>
<organism evidence="5 6">
    <name type="scientific">Gardnerella greenwoodii 00703Dmash</name>
    <dbReference type="NCBI Taxonomy" id="698960"/>
    <lineage>
        <taxon>Bacteria</taxon>
        <taxon>Bacillati</taxon>
        <taxon>Actinomycetota</taxon>
        <taxon>Actinomycetes</taxon>
        <taxon>Bifidobacteriales</taxon>
        <taxon>Bifidobacteriaceae</taxon>
        <taxon>Gardnerella</taxon>
        <taxon>Gardnerella greenwoodii</taxon>
    </lineage>
</organism>
<dbReference type="InterPro" id="IPR032364">
    <property type="entry name" value="GramPos_pilinD1_N"/>
</dbReference>
<evidence type="ECO:0008006" key="7">
    <source>
        <dbReference type="Google" id="ProtNLM"/>
    </source>
</evidence>
<dbReference type="Proteomes" id="UP000033074">
    <property type="component" value="Unassembled WGS sequence"/>
</dbReference>
<feature type="signal peptide" evidence="2">
    <location>
        <begin position="1"/>
        <end position="33"/>
    </location>
</feature>
<feature type="chain" id="PRO_5003694492" description="Surface protein" evidence="2">
    <location>
        <begin position="34"/>
        <end position="595"/>
    </location>
</feature>
<dbReference type="InterPro" id="IPR013783">
    <property type="entry name" value="Ig-like_fold"/>
</dbReference>
<dbReference type="Gene3D" id="2.60.40.10">
    <property type="entry name" value="Immunoglobulins"/>
    <property type="match status" value="2"/>
</dbReference>
<dbReference type="EMBL" id="ADEV01000007">
    <property type="protein sequence ID" value="EIK85667.1"/>
    <property type="molecule type" value="Genomic_DNA"/>
</dbReference>
<evidence type="ECO:0000259" key="4">
    <source>
        <dbReference type="Pfam" id="PF17802"/>
    </source>
</evidence>
<keyword evidence="2" id="KW-0732">Signal</keyword>
<feature type="transmembrane region" description="Helical" evidence="1">
    <location>
        <begin position="566"/>
        <end position="586"/>
    </location>
</feature>
<keyword evidence="1" id="KW-1133">Transmembrane helix</keyword>
<dbReference type="AlphaFoldDB" id="I4M8X7"/>
<gene>
    <name evidence="5" type="ORF">CGSMWGv00703Dmash_02550</name>
</gene>
<dbReference type="Pfam" id="PF17802">
    <property type="entry name" value="SpaA"/>
    <property type="match status" value="1"/>
</dbReference>
<evidence type="ECO:0000259" key="3">
    <source>
        <dbReference type="Pfam" id="PF16555"/>
    </source>
</evidence>
<evidence type="ECO:0000313" key="6">
    <source>
        <dbReference type="Proteomes" id="UP000033074"/>
    </source>
</evidence>
<proteinExistence type="predicted"/>
<evidence type="ECO:0000313" key="5">
    <source>
        <dbReference type="EMBL" id="EIK85667.1"/>
    </source>
</evidence>
<keyword evidence="1" id="KW-0472">Membrane</keyword>
<dbReference type="InterPro" id="IPR041033">
    <property type="entry name" value="SpaA_PFL_dom_1"/>
</dbReference>
<dbReference type="Pfam" id="PF16555">
    <property type="entry name" value="GramPos_pilinD1"/>
    <property type="match status" value="1"/>
</dbReference>
<evidence type="ECO:0000256" key="2">
    <source>
        <dbReference type="SAM" id="SignalP"/>
    </source>
</evidence>
<keyword evidence="1" id="KW-0812">Transmembrane</keyword>
<dbReference type="GO" id="GO:0005975">
    <property type="term" value="P:carbohydrate metabolic process"/>
    <property type="evidence" value="ECO:0007669"/>
    <property type="project" value="UniProtKB-ARBA"/>
</dbReference>
<accession>I4M8X7</accession>
<name>I4M8X7_9BIFI</name>
<comment type="caution">
    <text evidence="5">The sequence shown here is derived from an EMBL/GenBank/DDBJ whole genome shotgun (WGS) entry which is preliminary data.</text>
</comment>
<dbReference type="RefSeq" id="WP_004134394.1">
    <property type="nucleotide sequence ID" value="NZ_ADEV01000007.1"/>
</dbReference>
<protein>
    <recommendedName>
        <fullName evidence="7">Surface protein</fullName>
    </recommendedName>
</protein>
<sequence>MRLKTLKLKRAVAVLAATCTLGTCCVAGSIAWAAGPSSTPAEGENTANIKSGQATSITIYKYEGPETSIRNNGKEQTIPSTQLPISGVKFKLTPILDSKGNKIDLSQTSGWEAIKNLNVENKTAAQALKDANLKPSTTAADIKEQATCAKNDQGCTKEGSTTFGLGTTYGLYLVEEDLANSKPMRDGKPVSVTKQVNPFLVTVPLPNTKDHDWIYKLNIYPKNDVSTNRVTKKAQAAPNQPFIEGTKTTMGWDISIPLTALKPGETKYSNVSFTDPINTDFLNYSSVKDVKLTDKDGNNAEPLDTSMYEVKAYSDTNATPTEVTDLSTADKLKTVKWIRVKLIGEGLTKATAKVGGKLIATVVTTVIAPGQIKNFINTDVDGITTGEGDKTPCVPTKDHPCETPGNPTHEGEDTTNFATLNIDKIGLSDGDNKDGKPLKGAVFQVYEAAEGKQLNDLNGKKVSEVNTANAKGLIDDSGKVRTMAATNDKGKASDSFFVGNNSTTSHVYCAVETKAPDGFELDDKLHCVNLTAGAEDSANTLKINNKKSTAVDKILGALPMTGARGLVILTVCGIVGIAGTLFYVVMKRRKEQEQE</sequence>
<reference evidence="5 6" key="1">
    <citation type="journal article" date="2012" name="J. Bacteriol.">
        <title>Comparative Genomic Analyses of 17 Clinical Isolates of Gardnerella vaginalis Provide Evidence of Multiple Genetically Isolated Clades Consistent with Subspeciation into Genovars.</title>
        <authorList>
            <person name="Ahmed A."/>
            <person name="Earl J."/>
            <person name="Retchless A."/>
            <person name="Hillier S."/>
            <person name="Rabe L."/>
            <person name="Cherpes T."/>
            <person name="Powell E."/>
            <person name="Janto B."/>
            <person name="Eutsey R."/>
            <person name="Hiller N.L."/>
            <person name="Boissy R."/>
            <person name="Dahlgreen M."/>
            <person name="Hall B."/>
            <person name="Costerton J."/>
            <person name="Post J.C."/>
            <person name="Hu F."/>
            <person name="Ehrlich G."/>
        </authorList>
    </citation>
    <scope>NUCLEOTIDE SEQUENCE [LARGE SCALE GENOMIC DNA]</scope>
    <source>
        <strain evidence="5 6">00703Dmash</strain>
    </source>
</reference>
<dbReference type="NCBIfam" id="NF033902">
    <property type="entry name" value="iso_D2_wall_anc"/>
    <property type="match status" value="1"/>
</dbReference>
<feature type="domain" description="SpaA-like prealbumin fold" evidence="4">
    <location>
        <begin position="425"/>
        <end position="546"/>
    </location>
</feature>